<dbReference type="PANTHER" id="PTHR42859:SF3">
    <property type="entry name" value="ION-TRANSLOCATING OXIDOREDUCTASE COMPLEX SUBUNIT B"/>
    <property type="match status" value="1"/>
</dbReference>
<keyword evidence="1" id="KW-0813">Transport</keyword>
<keyword evidence="7" id="KW-1278">Translocase</keyword>
<accession>A0A1I7J4M1</accession>
<dbReference type="PROSITE" id="PS51379">
    <property type="entry name" value="4FE4S_FER_2"/>
    <property type="match status" value="2"/>
</dbReference>
<evidence type="ECO:0000256" key="10">
    <source>
        <dbReference type="ARBA" id="ARBA00023014"/>
    </source>
</evidence>
<evidence type="ECO:0000256" key="7">
    <source>
        <dbReference type="ARBA" id="ARBA00022967"/>
    </source>
</evidence>
<dbReference type="EMBL" id="FPBL01000014">
    <property type="protein sequence ID" value="SFU80077.1"/>
    <property type="molecule type" value="Genomic_DNA"/>
</dbReference>
<dbReference type="OrthoDB" id="9789936at2"/>
<dbReference type="GO" id="GO:0051539">
    <property type="term" value="F:4 iron, 4 sulfur cluster binding"/>
    <property type="evidence" value="ECO:0007669"/>
    <property type="project" value="UniProtKB-KW"/>
</dbReference>
<gene>
    <name evidence="15" type="ORF">SAMN05216339_11414</name>
</gene>
<dbReference type="PANTHER" id="PTHR42859">
    <property type="entry name" value="OXIDOREDUCTASE"/>
    <property type="match status" value="1"/>
</dbReference>
<dbReference type="SUPFAM" id="SSF54862">
    <property type="entry name" value="4Fe-4S ferredoxins"/>
    <property type="match status" value="1"/>
</dbReference>
<evidence type="ECO:0000256" key="4">
    <source>
        <dbReference type="ARBA" id="ARBA00022519"/>
    </source>
</evidence>
<dbReference type="InterPro" id="IPR017896">
    <property type="entry name" value="4Fe4S_Fe-S-bd"/>
</dbReference>
<feature type="domain" description="4Fe-4S" evidence="14">
    <location>
        <begin position="3"/>
        <end position="62"/>
    </location>
</feature>
<dbReference type="PROSITE" id="PS00198">
    <property type="entry name" value="4FE4S_FER_1"/>
    <property type="match status" value="2"/>
</dbReference>
<dbReference type="RefSeq" id="WP_074929419.1">
    <property type="nucleotide sequence ID" value="NZ_FPBL01000014.1"/>
</dbReference>
<dbReference type="AlphaFoldDB" id="A0A1I7J4M1"/>
<keyword evidence="11" id="KW-0472">Membrane</keyword>
<dbReference type="PROSITE" id="PS51656">
    <property type="entry name" value="4FE4S"/>
    <property type="match status" value="1"/>
</dbReference>
<protein>
    <submittedName>
        <fullName evidence="15">Electron transport complex protein RnfB</fullName>
    </submittedName>
</protein>
<dbReference type="NCBIfam" id="TIGR01944">
    <property type="entry name" value="rnfB"/>
    <property type="match status" value="1"/>
</dbReference>
<reference evidence="15 16" key="1">
    <citation type="submission" date="2016-10" db="EMBL/GenBank/DDBJ databases">
        <authorList>
            <person name="de Groot N.N."/>
        </authorList>
    </citation>
    <scope>NUCLEOTIDE SEQUENCE [LARGE SCALE GENOMIC DNA]</scope>
    <source>
        <strain evidence="15 16">Nm24</strain>
    </source>
</reference>
<evidence type="ECO:0000256" key="9">
    <source>
        <dbReference type="ARBA" id="ARBA00023004"/>
    </source>
</evidence>
<evidence type="ECO:0000256" key="2">
    <source>
        <dbReference type="ARBA" id="ARBA00022475"/>
    </source>
</evidence>
<evidence type="ECO:0000256" key="1">
    <source>
        <dbReference type="ARBA" id="ARBA00022448"/>
    </source>
</evidence>
<feature type="domain" description="4Fe-4S ferredoxin-type" evidence="13">
    <location>
        <begin position="108"/>
        <end position="137"/>
    </location>
</feature>
<dbReference type="Gene3D" id="3.30.70.20">
    <property type="match status" value="1"/>
</dbReference>
<sequence length="218" mass="23373">MPDKSKLIERIDAVLPQTQCGQCKFDGCRPYAVAIAEGRADIDQCPPGGDAGTAAIAAILNIAPKPLNTAYGHPKPLAVAIIDEAQCIGCTFCLRACPVDAIIGAAKCMHTVLTELCTGCERCIAPCPVDCISMVPVSEPATPEIRQQIADSARERYHLRQLRLARNRQESRKPKQNRLGANTISATQPATDMKKAAIQAAMERARAALARSNIPSKE</sequence>
<keyword evidence="2" id="KW-1003">Cell membrane</keyword>
<evidence type="ECO:0000256" key="11">
    <source>
        <dbReference type="ARBA" id="ARBA00023136"/>
    </source>
</evidence>
<evidence type="ECO:0000313" key="16">
    <source>
        <dbReference type="Proteomes" id="UP000183926"/>
    </source>
</evidence>
<evidence type="ECO:0000313" key="15">
    <source>
        <dbReference type="EMBL" id="SFU80077.1"/>
    </source>
</evidence>
<dbReference type="InterPro" id="IPR017900">
    <property type="entry name" value="4Fe4S_Fe_S_CS"/>
</dbReference>
<dbReference type="InterPro" id="IPR007202">
    <property type="entry name" value="4Fe-4S_dom"/>
</dbReference>
<feature type="domain" description="4Fe-4S ferredoxin-type" evidence="13">
    <location>
        <begin position="78"/>
        <end position="107"/>
    </location>
</feature>
<evidence type="ECO:0000256" key="5">
    <source>
        <dbReference type="ARBA" id="ARBA00022723"/>
    </source>
</evidence>
<feature type="region of interest" description="Disordered" evidence="12">
    <location>
        <begin position="166"/>
        <end position="192"/>
    </location>
</feature>
<keyword evidence="4" id="KW-0997">Cell inner membrane</keyword>
<evidence type="ECO:0000259" key="13">
    <source>
        <dbReference type="PROSITE" id="PS51379"/>
    </source>
</evidence>
<dbReference type="Pfam" id="PF14697">
    <property type="entry name" value="Fer4_21"/>
    <property type="match status" value="1"/>
</dbReference>
<dbReference type="GO" id="GO:0009055">
    <property type="term" value="F:electron transfer activity"/>
    <property type="evidence" value="ECO:0007669"/>
    <property type="project" value="InterPro"/>
</dbReference>
<keyword evidence="9" id="KW-0408">Iron</keyword>
<keyword evidence="8" id="KW-0249">Electron transport</keyword>
<keyword evidence="10" id="KW-0411">Iron-sulfur</keyword>
<dbReference type="InterPro" id="IPR010207">
    <property type="entry name" value="Elect_transpt_cplx_RnfB/RsxB"/>
</dbReference>
<name>A0A1I7J4M1_9PROT</name>
<evidence type="ECO:0000256" key="8">
    <source>
        <dbReference type="ARBA" id="ARBA00022982"/>
    </source>
</evidence>
<dbReference type="InterPro" id="IPR050294">
    <property type="entry name" value="RnfB_subfamily"/>
</dbReference>
<feature type="compositionally biased region" description="Polar residues" evidence="12">
    <location>
        <begin position="179"/>
        <end position="190"/>
    </location>
</feature>
<dbReference type="Gene3D" id="1.10.15.40">
    <property type="entry name" value="Electron transport complex subunit B, putative Fe-S cluster"/>
    <property type="match status" value="1"/>
</dbReference>
<evidence type="ECO:0000256" key="3">
    <source>
        <dbReference type="ARBA" id="ARBA00022485"/>
    </source>
</evidence>
<keyword evidence="6" id="KW-0677">Repeat</keyword>
<dbReference type="GO" id="GO:0046872">
    <property type="term" value="F:metal ion binding"/>
    <property type="evidence" value="ECO:0007669"/>
    <property type="project" value="UniProtKB-KW"/>
</dbReference>
<dbReference type="Proteomes" id="UP000183926">
    <property type="component" value="Unassembled WGS sequence"/>
</dbReference>
<keyword evidence="3" id="KW-0004">4Fe-4S</keyword>
<evidence type="ECO:0000256" key="6">
    <source>
        <dbReference type="ARBA" id="ARBA00022737"/>
    </source>
</evidence>
<evidence type="ECO:0000259" key="14">
    <source>
        <dbReference type="PROSITE" id="PS51656"/>
    </source>
</evidence>
<proteinExistence type="predicted"/>
<evidence type="ECO:0000256" key="12">
    <source>
        <dbReference type="SAM" id="MobiDB-lite"/>
    </source>
</evidence>
<keyword evidence="5" id="KW-0479">Metal-binding</keyword>
<organism evidence="15 16">
    <name type="scientific">Nitrosomonas eutropha</name>
    <dbReference type="NCBI Taxonomy" id="916"/>
    <lineage>
        <taxon>Bacteria</taxon>
        <taxon>Pseudomonadati</taxon>
        <taxon>Pseudomonadota</taxon>
        <taxon>Betaproteobacteria</taxon>
        <taxon>Nitrosomonadales</taxon>
        <taxon>Nitrosomonadaceae</taxon>
        <taxon>Nitrosomonas</taxon>
    </lineage>
</organism>
<dbReference type="Pfam" id="PF04060">
    <property type="entry name" value="FeS"/>
    <property type="match status" value="1"/>
</dbReference>